<dbReference type="STRING" id="29655.A0A0K9NMS6"/>
<dbReference type="OrthoDB" id="1682775at2759"/>
<evidence type="ECO:0008006" key="5">
    <source>
        <dbReference type="Google" id="ProtNLM"/>
    </source>
</evidence>
<dbReference type="InterPro" id="IPR040300">
    <property type="entry name" value="At3g49055-like"/>
</dbReference>
<evidence type="ECO:0000313" key="4">
    <source>
        <dbReference type="Proteomes" id="UP000036987"/>
    </source>
</evidence>
<keyword evidence="1" id="KW-0175">Coiled coil</keyword>
<accession>A0A0K9NMS6</accession>
<proteinExistence type="predicted"/>
<dbReference type="AlphaFoldDB" id="A0A0K9NMS6"/>
<reference evidence="4" key="1">
    <citation type="journal article" date="2016" name="Nature">
        <title>The genome of the seagrass Zostera marina reveals angiosperm adaptation to the sea.</title>
        <authorList>
            <person name="Olsen J.L."/>
            <person name="Rouze P."/>
            <person name="Verhelst B."/>
            <person name="Lin Y.-C."/>
            <person name="Bayer T."/>
            <person name="Collen J."/>
            <person name="Dattolo E."/>
            <person name="De Paoli E."/>
            <person name="Dittami S."/>
            <person name="Maumus F."/>
            <person name="Michel G."/>
            <person name="Kersting A."/>
            <person name="Lauritano C."/>
            <person name="Lohaus R."/>
            <person name="Toepel M."/>
            <person name="Tonon T."/>
            <person name="Vanneste K."/>
            <person name="Amirebrahimi M."/>
            <person name="Brakel J."/>
            <person name="Bostroem C."/>
            <person name="Chovatia M."/>
            <person name="Grimwood J."/>
            <person name="Jenkins J.W."/>
            <person name="Jueterbock A."/>
            <person name="Mraz A."/>
            <person name="Stam W.T."/>
            <person name="Tice H."/>
            <person name="Bornberg-Bauer E."/>
            <person name="Green P.J."/>
            <person name="Pearson G.A."/>
            <person name="Procaccini G."/>
            <person name="Duarte C.M."/>
            <person name="Schmutz J."/>
            <person name="Reusch T.B.H."/>
            <person name="Van de Peer Y."/>
        </authorList>
    </citation>
    <scope>NUCLEOTIDE SEQUENCE [LARGE SCALE GENOMIC DNA]</scope>
    <source>
        <strain evidence="4">cv. Finnish</strain>
    </source>
</reference>
<comment type="caution">
    <text evidence="3">The sequence shown here is derived from an EMBL/GenBank/DDBJ whole genome shotgun (WGS) entry which is preliminary data.</text>
</comment>
<feature type="region of interest" description="Disordered" evidence="2">
    <location>
        <begin position="1"/>
        <end position="23"/>
    </location>
</feature>
<sequence>MTSTGEDADVDASAVLSDVEGDDDPIPIILPIPSASSTDILAELDRERQARKVAEDSRTDLQNSFNRLKLLTRDAIAKRDDAIREKEEATRKAESSRAEIESAAKMLVTGIDEISNKVRRFGNFGSGGLPRSEKYTTGFPAVAYGVVRRASQIVDEIAAHAETVGKERDRAREQVEQRNYEIAIEVSQMEATIAGLREETERKGNELDRLERDNGDLARKLEEIRAVGEERVDKLRGLQGKLDQQRALVIEQLNCISRAHEQICEIVKNADLNKSGQSEFVESTFMWKEVDMDENLRTSLEGTESLCKLSKVAADKVREQIELRDQEVEGLSETVSRLVAEKKHIGTLLRSALSCNTNEVRQVAEDGLREAGIDFRFDIDNHFKKAAEDGEDEVYTLADALQNTVKASQVEIVELQHLVDALRAECSLLKTNMDAQVKIIAQQNHQLKELEERERVATENVEGLMIDIAASEEEIKRWKAAAEQEAAAGESIEQEFTAQMLSLQRELDEAKQAITESENKIKFKVETAAAAMSAREAAENSLKLADSRATRLRERLEELTHQLEESDIHNDSRNQNRSRYVCWPWQWLGLNYVGNQHHISDDIRISANEMELSEPLI</sequence>
<name>A0A0K9NMS6_ZOSMR</name>
<dbReference type="Proteomes" id="UP000036987">
    <property type="component" value="Unassembled WGS sequence"/>
</dbReference>
<dbReference type="PANTHER" id="PTHR34937">
    <property type="entry name" value="OS08G0559800 PROTEIN"/>
    <property type="match status" value="1"/>
</dbReference>
<feature type="coiled-coil region" evidence="1">
    <location>
        <begin position="398"/>
        <end position="569"/>
    </location>
</feature>
<evidence type="ECO:0000313" key="3">
    <source>
        <dbReference type="EMBL" id="KMZ57913.1"/>
    </source>
</evidence>
<gene>
    <name evidence="3" type="ORF">ZOSMA_80G00030</name>
</gene>
<dbReference type="PANTHER" id="PTHR34937:SF1">
    <property type="entry name" value="PARAMYOSIN"/>
    <property type="match status" value="1"/>
</dbReference>
<dbReference type="EMBL" id="LFYR01001997">
    <property type="protein sequence ID" value="KMZ57913.1"/>
    <property type="molecule type" value="Genomic_DNA"/>
</dbReference>
<evidence type="ECO:0000256" key="2">
    <source>
        <dbReference type="SAM" id="MobiDB-lite"/>
    </source>
</evidence>
<feature type="compositionally biased region" description="Acidic residues" evidence="2">
    <location>
        <begin position="1"/>
        <end position="10"/>
    </location>
</feature>
<organism evidence="3 4">
    <name type="scientific">Zostera marina</name>
    <name type="common">Eelgrass</name>
    <dbReference type="NCBI Taxonomy" id="29655"/>
    <lineage>
        <taxon>Eukaryota</taxon>
        <taxon>Viridiplantae</taxon>
        <taxon>Streptophyta</taxon>
        <taxon>Embryophyta</taxon>
        <taxon>Tracheophyta</taxon>
        <taxon>Spermatophyta</taxon>
        <taxon>Magnoliopsida</taxon>
        <taxon>Liliopsida</taxon>
        <taxon>Zosteraceae</taxon>
        <taxon>Zostera</taxon>
    </lineage>
</organism>
<feature type="coiled-coil region" evidence="1">
    <location>
        <begin position="79"/>
        <end position="106"/>
    </location>
</feature>
<dbReference type="OMA" id="YISKTHE"/>
<evidence type="ECO:0000256" key="1">
    <source>
        <dbReference type="SAM" id="Coils"/>
    </source>
</evidence>
<keyword evidence="4" id="KW-1185">Reference proteome</keyword>
<protein>
    <recommendedName>
        <fullName evidence="5">Paramyosin</fullName>
    </recommendedName>
</protein>
<feature type="coiled-coil region" evidence="1">
    <location>
        <begin position="193"/>
        <end position="227"/>
    </location>
</feature>